<evidence type="ECO:0000313" key="7">
    <source>
        <dbReference type="Proteomes" id="UP000567570"/>
    </source>
</evidence>
<reference evidence="6 7" key="1">
    <citation type="submission" date="2019-09" db="EMBL/GenBank/DDBJ databases">
        <title>Bird 10,000 Genomes (B10K) Project - Family phase.</title>
        <authorList>
            <person name="Zhang G."/>
        </authorList>
    </citation>
    <scope>NUCLEOTIDE SEQUENCE [LARGE SCALE GENOMIC DNA]</scope>
    <source>
        <strain evidence="6">B10K-DU-002-11</strain>
        <tissue evidence="6">Muscle</tissue>
    </source>
</reference>
<feature type="non-terminal residue" evidence="6">
    <location>
        <position position="1"/>
    </location>
</feature>
<dbReference type="GO" id="GO:0009986">
    <property type="term" value="C:cell surface"/>
    <property type="evidence" value="ECO:0007669"/>
    <property type="project" value="TreeGrafter"/>
</dbReference>
<dbReference type="SUPFAM" id="SSF48726">
    <property type="entry name" value="Immunoglobulin"/>
    <property type="match status" value="1"/>
</dbReference>
<dbReference type="PROSITE" id="PS50835">
    <property type="entry name" value="IG_LIKE"/>
    <property type="match status" value="1"/>
</dbReference>
<evidence type="ECO:0000256" key="4">
    <source>
        <dbReference type="SAM" id="Phobius"/>
    </source>
</evidence>
<dbReference type="PANTHER" id="PTHR16423">
    <property type="entry name" value="TREM-LIKE TRANSCRIPT PROTEIN"/>
    <property type="match status" value="1"/>
</dbReference>
<dbReference type="SMART" id="SM00409">
    <property type="entry name" value="IG"/>
    <property type="match status" value="1"/>
</dbReference>
<keyword evidence="1" id="KW-0732">Signal</keyword>
<dbReference type="CDD" id="cd12087">
    <property type="entry name" value="TM_EGFR-like"/>
    <property type="match status" value="1"/>
</dbReference>
<feature type="non-terminal residue" evidence="6">
    <location>
        <position position="264"/>
    </location>
</feature>
<sequence>LQAQTPDANERRSEGSTLCIQCPYTELDDYWQQKAWVRVRQNKPEVLVETTNPRQYPYTTRTTKGKVTIEDNLMHRTVVITMTNLQAEDSGTYFCALLSYNYKYHPLKTISLNVFKALGETTLSGTAGTSPTTPSGNTAAPSTKVNTFILMSGVLSILFILVLISSVTLYVRRRKQLKRRGTRQEEDIYEKPEDIAQLDSTERIESPNDDSKDLQYVTLNFKSQLSSEDPLYCNVEPSQAHGKAKDENVEYAVIALKQLPTNNK</sequence>
<dbReference type="InterPro" id="IPR003599">
    <property type="entry name" value="Ig_sub"/>
</dbReference>
<dbReference type="Proteomes" id="UP000567570">
    <property type="component" value="Unassembled WGS sequence"/>
</dbReference>
<evidence type="ECO:0000256" key="3">
    <source>
        <dbReference type="ARBA" id="ARBA00023319"/>
    </source>
</evidence>
<keyword evidence="4" id="KW-0472">Membrane</keyword>
<keyword evidence="3" id="KW-0393">Immunoglobulin domain</keyword>
<dbReference type="InterPro" id="IPR036179">
    <property type="entry name" value="Ig-like_dom_sf"/>
</dbReference>
<evidence type="ECO:0000313" key="6">
    <source>
        <dbReference type="EMBL" id="NXO51406.1"/>
    </source>
</evidence>
<keyword evidence="7" id="KW-1185">Reference proteome</keyword>
<dbReference type="InterPro" id="IPR013106">
    <property type="entry name" value="Ig_V-set"/>
</dbReference>
<feature type="domain" description="Ig-like" evidence="5">
    <location>
        <begin position="1"/>
        <end position="111"/>
    </location>
</feature>
<comment type="caution">
    <text evidence="6">The sequence shown here is derived from an EMBL/GenBank/DDBJ whole genome shotgun (WGS) entry which is preliminary data.</text>
</comment>
<evidence type="ECO:0000259" key="5">
    <source>
        <dbReference type="PROSITE" id="PS50835"/>
    </source>
</evidence>
<keyword evidence="2" id="KW-1015">Disulfide bond</keyword>
<dbReference type="EMBL" id="VXBL01003098">
    <property type="protein sequence ID" value="NXO51406.1"/>
    <property type="molecule type" value="Genomic_DNA"/>
</dbReference>
<gene>
    <name evidence="6" type="primary">Trem1</name>
    <name evidence="6" type="ORF">ARAGUA_R06007</name>
</gene>
<dbReference type="InterPro" id="IPR007110">
    <property type="entry name" value="Ig-like_dom"/>
</dbReference>
<dbReference type="SMART" id="SM00406">
    <property type="entry name" value="IGv"/>
    <property type="match status" value="1"/>
</dbReference>
<keyword evidence="4" id="KW-1133">Transmembrane helix</keyword>
<name>A0A7L1SRR9_ARAGA</name>
<evidence type="ECO:0000256" key="1">
    <source>
        <dbReference type="ARBA" id="ARBA00022729"/>
    </source>
</evidence>
<dbReference type="PANTHER" id="PTHR16423:SF6">
    <property type="entry name" value="TRIGGERING RECEPTOR EXPRESSED ON MYELOID CELLS 2-RELATED"/>
    <property type="match status" value="1"/>
</dbReference>
<dbReference type="Gene3D" id="2.60.40.10">
    <property type="entry name" value="Immunoglobulins"/>
    <property type="match status" value="1"/>
</dbReference>
<evidence type="ECO:0000256" key="2">
    <source>
        <dbReference type="ARBA" id="ARBA00023157"/>
    </source>
</evidence>
<keyword evidence="4" id="KW-0812">Transmembrane</keyword>
<feature type="transmembrane region" description="Helical" evidence="4">
    <location>
        <begin position="148"/>
        <end position="171"/>
    </location>
</feature>
<organism evidence="6 7">
    <name type="scientific">Aramus guarauna</name>
    <name type="common">Limpkin</name>
    <name type="synonym">Scolopax guarauna</name>
    <dbReference type="NCBI Taxonomy" id="54356"/>
    <lineage>
        <taxon>Eukaryota</taxon>
        <taxon>Metazoa</taxon>
        <taxon>Chordata</taxon>
        <taxon>Craniata</taxon>
        <taxon>Vertebrata</taxon>
        <taxon>Euteleostomi</taxon>
        <taxon>Archelosauria</taxon>
        <taxon>Archosauria</taxon>
        <taxon>Dinosauria</taxon>
        <taxon>Saurischia</taxon>
        <taxon>Theropoda</taxon>
        <taxon>Coelurosauria</taxon>
        <taxon>Aves</taxon>
        <taxon>Neognathae</taxon>
        <taxon>Neoaves</taxon>
        <taxon>Gruiformes</taxon>
        <taxon>Aramidae</taxon>
        <taxon>Aramus</taxon>
    </lineage>
</organism>
<dbReference type="GO" id="GO:0038023">
    <property type="term" value="F:signaling receptor activity"/>
    <property type="evidence" value="ECO:0007669"/>
    <property type="project" value="TreeGrafter"/>
</dbReference>
<dbReference type="Pfam" id="PF07686">
    <property type="entry name" value="V-set"/>
    <property type="match status" value="1"/>
</dbReference>
<dbReference type="AlphaFoldDB" id="A0A7L1SRR9"/>
<dbReference type="InterPro" id="IPR052314">
    <property type="entry name" value="Immune_rcpt_domain"/>
</dbReference>
<accession>A0A7L1SRR9</accession>
<dbReference type="InterPro" id="IPR013783">
    <property type="entry name" value="Ig-like_fold"/>
</dbReference>
<protein>
    <submittedName>
        <fullName evidence="6">TREM1 protein</fullName>
    </submittedName>
</protein>
<proteinExistence type="predicted"/>